<evidence type="ECO:0008006" key="4">
    <source>
        <dbReference type="Google" id="ProtNLM"/>
    </source>
</evidence>
<evidence type="ECO:0000313" key="3">
    <source>
        <dbReference type="Proteomes" id="UP001220324"/>
    </source>
</evidence>
<comment type="caution">
    <text evidence="2">The sequence shown here is derived from an EMBL/GenBank/DDBJ whole genome shotgun (WGS) entry which is preliminary data.</text>
</comment>
<name>A0AAD6CTX1_9EURO</name>
<proteinExistence type="predicted"/>
<reference evidence="2 3" key="1">
    <citation type="journal article" date="2023" name="IMA Fungus">
        <title>Comparative genomic study of the Penicillium genus elucidates a diverse pangenome and 15 lateral gene transfer events.</title>
        <authorList>
            <person name="Petersen C."/>
            <person name="Sorensen T."/>
            <person name="Nielsen M.R."/>
            <person name="Sondergaard T.E."/>
            <person name="Sorensen J.L."/>
            <person name="Fitzpatrick D.A."/>
            <person name="Frisvad J.C."/>
            <person name="Nielsen K.L."/>
        </authorList>
    </citation>
    <scope>NUCLEOTIDE SEQUENCE [LARGE SCALE GENOMIC DNA]</scope>
    <source>
        <strain evidence="2 3">IBT 35679</strain>
    </source>
</reference>
<sequence length="187" mass="19009">MRLTTVLFFLTATAWAELQKRDATTVPATTEDGFNLASLSYALANLASATTTGNFANISPPPKALIPEILSVVPLTVVGELIDAQSRSSLASQFKAGTTPAWYSSLPADVKNYMSVVRLQIKDGALTATTGLGYQTTATTGAGATAATATATGSATTSTSTSSGVAARPTVFTAMIGLSVVGLVIAL</sequence>
<dbReference type="EMBL" id="JAQIZZ010000006">
    <property type="protein sequence ID" value="KAJ5538655.1"/>
    <property type="molecule type" value="Genomic_DNA"/>
</dbReference>
<evidence type="ECO:0000313" key="2">
    <source>
        <dbReference type="EMBL" id="KAJ5538655.1"/>
    </source>
</evidence>
<protein>
    <recommendedName>
        <fullName evidence="4">FAS1 domain-containing protein</fullName>
    </recommendedName>
</protein>
<organism evidence="2 3">
    <name type="scientific">Penicillium frequentans</name>
    <dbReference type="NCBI Taxonomy" id="3151616"/>
    <lineage>
        <taxon>Eukaryota</taxon>
        <taxon>Fungi</taxon>
        <taxon>Dikarya</taxon>
        <taxon>Ascomycota</taxon>
        <taxon>Pezizomycotina</taxon>
        <taxon>Eurotiomycetes</taxon>
        <taxon>Eurotiomycetidae</taxon>
        <taxon>Eurotiales</taxon>
        <taxon>Aspergillaceae</taxon>
        <taxon>Penicillium</taxon>
    </lineage>
</organism>
<feature type="signal peptide" evidence="1">
    <location>
        <begin position="1"/>
        <end position="16"/>
    </location>
</feature>
<dbReference type="Proteomes" id="UP001220324">
    <property type="component" value="Unassembled WGS sequence"/>
</dbReference>
<keyword evidence="3" id="KW-1185">Reference proteome</keyword>
<evidence type="ECO:0000256" key="1">
    <source>
        <dbReference type="SAM" id="SignalP"/>
    </source>
</evidence>
<feature type="chain" id="PRO_5042060076" description="FAS1 domain-containing protein" evidence="1">
    <location>
        <begin position="17"/>
        <end position="187"/>
    </location>
</feature>
<accession>A0AAD6CTX1</accession>
<gene>
    <name evidence="2" type="ORF">N7494_008134</name>
</gene>
<dbReference type="AlphaFoldDB" id="A0AAD6CTX1"/>
<keyword evidence="1" id="KW-0732">Signal</keyword>